<keyword evidence="5" id="KW-0539">Nucleus</keyword>
<dbReference type="EMBL" id="BAABME010018134">
    <property type="protein sequence ID" value="GAA0152729.1"/>
    <property type="molecule type" value="Genomic_DNA"/>
</dbReference>
<accession>A0AAV3PLY5</accession>
<dbReference type="GO" id="GO:0005634">
    <property type="term" value="C:nucleus"/>
    <property type="evidence" value="ECO:0007669"/>
    <property type="project" value="UniProtKB-SubCell"/>
</dbReference>
<gene>
    <name evidence="7" type="ORF">LIER_37548</name>
</gene>
<keyword evidence="4" id="KW-0804">Transcription</keyword>
<dbReference type="Proteomes" id="UP001454036">
    <property type="component" value="Unassembled WGS sequence"/>
</dbReference>
<evidence type="ECO:0000256" key="4">
    <source>
        <dbReference type="ARBA" id="ARBA00023163"/>
    </source>
</evidence>
<protein>
    <recommendedName>
        <fullName evidence="6">WRKY domain-containing protein</fullName>
    </recommendedName>
</protein>
<dbReference type="Gene3D" id="2.20.25.80">
    <property type="entry name" value="WRKY domain"/>
    <property type="match status" value="1"/>
</dbReference>
<proteinExistence type="predicted"/>
<dbReference type="InterPro" id="IPR003657">
    <property type="entry name" value="WRKY_dom"/>
</dbReference>
<dbReference type="PANTHER" id="PTHR31282">
    <property type="entry name" value="WRKY TRANSCRIPTION FACTOR 21-RELATED"/>
    <property type="match status" value="1"/>
</dbReference>
<name>A0AAV3PLY5_LITER</name>
<comment type="caution">
    <text evidence="7">The sequence shown here is derived from an EMBL/GenBank/DDBJ whole genome shotgun (WGS) entry which is preliminary data.</text>
</comment>
<dbReference type="InterPro" id="IPR044810">
    <property type="entry name" value="WRKY_plant"/>
</dbReference>
<sequence>METPKKLEDNNNMSSGLKMDLVRGKEYASQLQALLHKPILGYEESALAQQLAHNVFRSFNDSLVNPSLLMSLFESSLIGPGGEAVDRASSGLDLGFQKRDVEVNKNRRGCYKRRRDIESYVNVSPDMDDGYAWRKYGQKEILNLKYPR</sequence>
<dbReference type="GO" id="GO:0043565">
    <property type="term" value="F:sequence-specific DNA binding"/>
    <property type="evidence" value="ECO:0007669"/>
    <property type="project" value="InterPro"/>
</dbReference>
<dbReference type="AlphaFoldDB" id="A0AAV3PLY5"/>
<keyword evidence="8" id="KW-1185">Reference proteome</keyword>
<feature type="domain" description="WRKY" evidence="6">
    <location>
        <begin position="127"/>
        <end position="148"/>
    </location>
</feature>
<dbReference type="GO" id="GO:0003700">
    <property type="term" value="F:DNA-binding transcription factor activity"/>
    <property type="evidence" value="ECO:0007669"/>
    <property type="project" value="InterPro"/>
</dbReference>
<dbReference type="InterPro" id="IPR036576">
    <property type="entry name" value="WRKY_dom_sf"/>
</dbReference>
<evidence type="ECO:0000313" key="8">
    <source>
        <dbReference type="Proteomes" id="UP001454036"/>
    </source>
</evidence>
<evidence type="ECO:0000256" key="1">
    <source>
        <dbReference type="ARBA" id="ARBA00004123"/>
    </source>
</evidence>
<dbReference type="PROSITE" id="PS50811">
    <property type="entry name" value="WRKY"/>
    <property type="match status" value="1"/>
</dbReference>
<evidence type="ECO:0000256" key="3">
    <source>
        <dbReference type="ARBA" id="ARBA00023125"/>
    </source>
</evidence>
<keyword evidence="3" id="KW-0238">DNA-binding</keyword>
<evidence type="ECO:0000259" key="6">
    <source>
        <dbReference type="PROSITE" id="PS50811"/>
    </source>
</evidence>
<comment type="subcellular location">
    <subcellularLocation>
        <location evidence="1">Nucleus</location>
    </subcellularLocation>
</comment>
<dbReference type="Pfam" id="PF03106">
    <property type="entry name" value="WRKY"/>
    <property type="match status" value="1"/>
</dbReference>
<evidence type="ECO:0000256" key="5">
    <source>
        <dbReference type="ARBA" id="ARBA00023242"/>
    </source>
</evidence>
<keyword evidence="2" id="KW-0805">Transcription regulation</keyword>
<evidence type="ECO:0000256" key="2">
    <source>
        <dbReference type="ARBA" id="ARBA00023015"/>
    </source>
</evidence>
<evidence type="ECO:0000313" key="7">
    <source>
        <dbReference type="EMBL" id="GAA0152729.1"/>
    </source>
</evidence>
<organism evidence="7 8">
    <name type="scientific">Lithospermum erythrorhizon</name>
    <name type="common">Purple gromwell</name>
    <name type="synonym">Lithospermum officinale var. erythrorhizon</name>
    <dbReference type="NCBI Taxonomy" id="34254"/>
    <lineage>
        <taxon>Eukaryota</taxon>
        <taxon>Viridiplantae</taxon>
        <taxon>Streptophyta</taxon>
        <taxon>Embryophyta</taxon>
        <taxon>Tracheophyta</taxon>
        <taxon>Spermatophyta</taxon>
        <taxon>Magnoliopsida</taxon>
        <taxon>eudicotyledons</taxon>
        <taxon>Gunneridae</taxon>
        <taxon>Pentapetalae</taxon>
        <taxon>asterids</taxon>
        <taxon>lamiids</taxon>
        <taxon>Boraginales</taxon>
        <taxon>Boraginaceae</taxon>
        <taxon>Boraginoideae</taxon>
        <taxon>Lithospermeae</taxon>
        <taxon>Lithospermum</taxon>
    </lineage>
</organism>
<reference evidence="7 8" key="1">
    <citation type="submission" date="2024-01" db="EMBL/GenBank/DDBJ databases">
        <title>The complete chloroplast genome sequence of Lithospermum erythrorhizon: insights into the phylogenetic relationship among Boraginaceae species and the maternal lineages of purple gromwells.</title>
        <authorList>
            <person name="Okada T."/>
            <person name="Watanabe K."/>
        </authorList>
    </citation>
    <scope>NUCLEOTIDE SEQUENCE [LARGE SCALE GENOMIC DNA]</scope>
</reference>
<dbReference type="SUPFAM" id="SSF118290">
    <property type="entry name" value="WRKY DNA-binding domain"/>
    <property type="match status" value="1"/>
</dbReference>